<feature type="domain" description="MurNAc-LAA" evidence="2">
    <location>
        <begin position="105"/>
        <end position="236"/>
    </location>
</feature>
<dbReference type="Proteomes" id="UP000322267">
    <property type="component" value="Unassembled WGS sequence"/>
</dbReference>
<feature type="chain" id="PRO_5038994677" description="MurNAc-LAA domain-containing protein" evidence="1">
    <location>
        <begin position="24"/>
        <end position="694"/>
    </location>
</feature>
<keyword evidence="1" id="KW-0732">Signal</keyword>
<evidence type="ECO:0000259" key="2">
    <source>
        <dbReference type="SMART" id="SM00646"/>
    </source>
</evidence>
<protein>
    <recommendedName>
        <fullName evidence="2">MurNAc-LAA domain-containing protein</fullName>
    </recommendedName>
</protein>
<dbReference type="InterPro" id="IPR002508">
    <property type="entry name" value="MurNAc-LAA_cat"/>
</dbReference>
<dbReference type="Gene3D" id="3.40.50.12090">
    <property type="match status" value="2"/>
</dbReference>
<name>A0A5D4NIV4_9BACI</name>
<dbReference type="Gene3D" id="3.40.630.40">
    <property type="entry name" value="Zn-dependent exopeptidases"/>
    <property type="match status" value="1"/>
</dbReference>
<dbReference type="CDD" id="cd02696">
    <property type="entry name" value="MurNAc-LAA"/>
    <property type="match status" value="1"/>
</dbReference>
<dbReference type="SMART" id="SM00646">
    <property type="entry name" value="Ami_3"/>
    <property type="match status" value="1"/>
</dbReference>
<dbReference type="GO" id="GO:0008745">
    <property type="term" value="F:N-acetylmuramoyl-L-alanine amidase activity"/>
    <property type="evidence" value="ECO:0007669"/>
    <property type="project" value="InterPro"/>
</dbReference>
<dbReference type="OrthoDB" id="9763643at2"/>
<evidence type="ECO:0000256" key="1">
    <source>
        <dbReference type="SAM" id="SignalP"/>
    </source>
</evidence>
<dbReference type="AlphaFoldDB" id="A0A5D4NIV4"/>
<dbReference type="Pfam" id="PF04122">
    <property type="entry name" value="CW_binding_2"/>
    <property type="match status" value="3"/>
</dbReference>
<dbReference type="PANTHER" id="PTHR30032:SF1">
    <property type="entry name" value="N-ACETYLMURAMOYL-L-ALANINE AMIDASE LYTC"/>
    <property type="match status" value="1"/>
</dbReference>
<evidence type="ECO:0000313" key="4">
    <source>
        <dbReference type="Proteomes" id="UP000322267"/>
    </source>
</evidence>
<accession>A0A5D4NIV4</accession>
<reference evidence="3 4" key="1">
    <citation type="submission" date="2019-08" db="EMBL/GenBank/DDBJ databases">
        <title>Bacillus genomes from the desert of Cuatro Cienegas, Coahuila.</title>
        <authorList>
            <person name="Olmedo-Alvarez G."/>
        </authorList>
    </citation>
    <scope>NUCLEOTIDE SEQUENCE [LARGE SCALE GENOMIC DNA]</scope>
    <source>
        <strain evidence="3 4">CH34_1T</strain>
    </source>
</reference>
<dbReference type="InterPro" id="IPR051922">
    <property type="entry name" value="Bact_Sporulation_Assoc"/>
</dbReference>
<proteinExistence type="predicted"/>
<dbReference type="PANTHER" id="PTHR30032">
    <property type="entry name" value="N-ACETYLMURAMOYL-L-ALANINE AMIDASE-RELATED"/>
    <property type="match status" value="1"/>
</dbReference>
<dbReference type="Pfam" id="PF01520">
    <property type="entry name" value="Amidase_3"/>
    <property type="match status" value="1"/>
</dbReference>
<dbReference type="EMBL" id="VTEI01000027">
    <property type="protein sequence ID" value="TYS12942.1"/>
    <property type="molecule type" value="Genomic_DNA"/>
</dbReference>
<gene>
    <name evidence="3" type="ORF">FZC78_22785</name>
</gene>
<comment type="caution">
    <text evidence="3">The sequence shown here is derived from an EMBL/GenBank/DDBJ whole genome shotgun (WGS) entry which is preliminary data.</text>
</comment>
<dbReference type="RefSeq" id="WP_148942360.1">
    <property type="nucleotide sequence ID" value="NZ_VTEI01000027.1"/>
</dbReference>
<dbReference type="InterPro" id="IPR007253">
    <property type="entry name" value="Cell_wall-bd_2"/>
</dbReference>
<organism evidence="3 4">
    <name type="scientific">Rossellomorea vietnamensis</name>
    <dbReference type="NCBI Taxonomy" id="218284"/>
    <lineage>
        <taxon>Bacteria</taxon>
        <taxon>Bacillati</taxon>
        <taxon>Bacillota</taxon>
        <taxon>Bacilli</taxon>
        <taxon>Bacillales</taxon>
        <taxon>Bacillaceae</taxon>
        <taxon>Rossellomorea</taxon>
    </lineage>
</organism>
<evidence type="ECO:0000313" key="3">
    <source>
        <dbReference type="EMBL" id="TYS12942.1"/>
    </source>
</evidence>
<dbReference type="SUPFAM" id="SSF53187">
    <property type="entry name" value="Zn-dependent exopeptidases"/>
    <property type="match status" value="1"/>
</dbReference>
<dbReference type="GO" id="GO:0009253">
    <property type="term" value="P:peptidoglycan catabolic process"/>
    <property type="evidence" value="ECO:0007669"/>
    <property type="project" value="InterPro"/>
</dbReference>
<feature type="signal peptide" evidence="1">
    <location>
        <begin position="1"/>
        <end position="23"/>
    </location>
</feature>
<sequence>MKKKLLGSLALSMGLFMMVSANGASAEKRVVIDPGHGGKHTGTCGLTGNITRICERDVNLSVSLKLQSLLEDKGYDVHMTRESDVDFSSYISGAGGDLDLRMRYANDLMRGNNDQTIFISVHHNGHPRYTGVKGTETYYYDGLRYFDSRWPHDPLQITYLQDSKRLAESVHPNMVTNLKTEDRGIHADEAFYMIRNAQSPSVLLELGYMTNAEEEARIKTNDFQWAAAKAVSSGIDSYYEVFEVYNMKNERLIVTDTKEEAIRFADKQNEFVTVFDKETQKTIYDNENYIVYTGNESSEKGFYSYQLALDYAKKHANSYVYNKDAEWIAWANGIKPVYAVYQSNTKKNNYYDYKKALFEAEKLTNSKVVRSDTSEIIWTNIKGQKAVTTPHVNVLSGSNRVKTSVEVSKMLYPKGFAQDKEQKVAILATGYDSADGLSAGPLSGVYGKAPILLSESDNLDSSIKSELSRLGAEKVIMIGGTGALSSEVEKGIRGLDIAVERIEGSDRYETNRKIVQKLGSVNGYFIASGKQFADALSVAPIAAANNWGIILTDQKSISSDSLSLIKGKPARVIGGTAAVSGAVEKSVKTAASNVKRLSGTTRYKTLSAVLWEFKDKFDSSAILLSTGESFPDALSAAPLSIGNGAPLIMTGPEMDSSVEFFLRNLANGQRIKEVKVVGGTLPADLVQDTTYFIK</sequence>